<evidence type="ECO:0000256" key="7">
    <source>
        <dbReference type="HAMAP-Rule" id="MF_00523"/>
    </source>
</evidence>
<dbReference type="GO" id="GO:0103118">
    <property type="term" value="F:UDP-3-O-[(3R)-3-hydroxyacyl]-glucosamine N-acyltransferase activity"/>
    <property type="evidence" value="ECO:0007669"/>
    <property type="project" value="UniProtKB-EC"/>
</dbReference>
<reference evidence="10" key="1">
    <citation type="submission" date="2022-12" db="EMBL/GenBank/DDBJ databases">
        <title>Bacterial isolates from different developmental stages of Nematostella vectensis.</title>
        <authorList>
            <person name="Fraune S."/>
        </authorList>
    </citation>
    <scope>NUCLEOTIDE SEQUENCE</scope>
    <source>
        <strain evidence="10">G21630-S1</strain>
    </source>
</reference>
<dbReference type="Proteomes" id="UP001069802">
    <property type="component" value="Unassembled WGS sequence"/>
</dbReference>
<dbReference type="InterPro" id="IPR020573">
    <property type="entry name" value="UDP_GlcNAc_AcTrfase_non-rep"/>
</dbReference>
<keyword evidence="4 7" id="KW-0677">Repeat</keyword>
<dbReference type="Pfam" id="PF25087">
    <property type="entry name" value="GMPPB_C"/>
    <property type="match status" value="1"/>
</dbReference>
<keyword evidence="1 7" id="KW-0444">Lipid biosynthesis</keyword>
<dbReference type="RefSeq" id="WP_269424184.1">
    <property type="nucleotide sequence ID" value="NZ_JAPWGY010000005.1"/>
</dbReference>
<gene>
    <name evidence="7 10" type="primary">lpxD</name>
    <name evidence="10" type="ORF">O4H49_14685</name>
</gene>
<comment type="subunit">
    <text evidence="7">Homotrimer.</text>
</comment>
<comment type="caution">
    <text evidence="10">The sequence shown here is derived from an EMBL/GenBank/DDBJ whole genome shotgun (WGS) entry which is preliminary data.</text>
</comment>
<evidence type="ECO:0000256" key="2">
    <source>
        <dbReference type="ARBA" id="ARBA00022556"/>
    </source>
</evidence>
<feature type="active site" description="Proton acceptor" evidence="7">
    <location>
        <position position="251"/>
    </location>
</feature>
<dbReference type="PANTHER" id="PTHR43378:SF2">
    <property type="entry name" value="UDP-3-O-ACYLGLUCOSAMINE N-ACYLTRANSFERASE 1, MITOCHONDRIAL-RELATED"/>
    <property type="match status" value="1"/>
</dbReference>
<keyword evidence="6 7" id="KW-0012">Acyltransferase</keyword>
<evidence type="ECO:0000313" key="11">
    <source>
        <dbReference type="Proteomes" id="UP001069802"/>
    </source>
</evidence>
<feature type="domain" description="Mannose-1-phosphate guanyltransferase C-terminal" evidence="9">
    <location>
        <begin position="116"/>
        <end position="227"/>
    </location>
</feature>
<accession>A0ABT4LLR5</accession>
<dbReference type="EC" id="2.3.1.191" evidence="7"/>
<proteinExistence type="inferred from homology"/>
<evidence type="ECO:0000256" key="4">
    <source>
        <dbReference type="ARBA" id="ARBA00022737"/>
    </source>
</evidence>
<keyword evidence="11" id="KW-1185">Reference proteome</keyword>
<feature type="domain" description="UDP-3-O-[3-hydroxymyristoyl] glucosamine N-acyltransferase non-repeat region" evidence="8">
    <location>
        <begin position="34"/>
        <end position="101"/>
    </location>
</feature>
<dbReference type="InterPro" id="IPR011004">
    <property type="entry name" value="Trimer_LpxA-like_sf"/>
</dbReference>
<evidence type="ECO:0000259" key="9">
    <source>
        <dbReference type="Pfam" id="PF25087"/>
    </source>
</evidence>
<dbReference type="PANTHER" id="PTHR43378">
    <property type="entry name" value="UDP-3-O-ACYLGLUCOSAMINE N-ACYLTRANSFERASE"/>
    <property type="match status" value="1"/>
</dbReference>
<protein>
    <recommendedName>
        <fullName evidence="7">UDP-3-O-acylglucosamine N-acyltransferase</fullName>
        <ecNumber evidence="7">2.3.1.191</ecNumber>
    </recommendedName>
</protein>
<dbReference type="InterPro" id="IPR056729">
    <property type="entry name" value="GMPPB_C"/>
</dbReference>
<dbReference type="NCBIfam" id="TIGR01853">
    <property type="entry name" value="lipid_A_lpxD"/>
    <property type="match status" value="1"/>
</dbReference>
<comment type="function">
    <text evidence="7">Catalyzes the N-acylation of UDP-3-O-acylglucosamine using 3-hydroxyacyl-ACP as the acyl donor. Is involved in the biosynthesis of lipid A, a phosphorylated glycolipid that anchors the lipopolysaccharide to the outer membrane of the cell.</text>
</comment>
<evidence type="ECO:0000259" key="8">
    <source>
        <dbReference type="Pfam" id="PF04613"/>
    </source>
</evidence>
<dbReference type="HAMAP" id="MF_00523">
    <property type="entry name" value="LpxD"/>
    <property type="match status" value="1"/>
</dbReference>
<dbReference type="Pfam" id="PF04613">
    <property type="entry name" value="LpxD"/>
    <property type="match status" value="1"/>
</dbReference>
<dbReference type="EMBL" id="JAPWGY010000005">
    <property type="protein sequence ID" value="MCZ4282032.1"/>
    <property type="molecule type" value="Genomic_DNA"/>
</dbReference>
<name>A0ABT4LLR5_9PROT</name>
<dbReference type="SUPFAM" id="SSF51161">
    <property type="entry name" value="Trimeric LpxA-like enzymes"/>
    <property type="match status" value="1"/>
</dbReference>
<evidence type="ECO:0000256" key="3">
    <source>
        <dbReference type="ARBA" id="ARBA00022679"/>
    </source>
</evidence>
<dbReference type="CDD" id="cd03352">
    <property type="entry name" value="LbH_LpxD"/>
    <property type="match status" value="1"/>
</dbReference>
<dbReference type="Gene3D" id="2.160.10.10">
    <property type="entry name" value="Hexapeptide repeat proteins"/>
    <property type="match status" value="1"/>
</dbReference>
<keyword evidence="3 7" id="KW-0808">Transferase</keyword>
<dbReference type="Pfam" id="PF00132">
    <property type="entry name" value="Hexapep"/>
    <property type="match status" value="1"/>
</dbReference>
<sequence length="344" mass="35590">MADSRFFQKAGPFTLAELASLVDGELASYSDGSLLIDDVSPLETASEGHISFLDNKKYLDAFRKTKAAACIVDPKFADIAPQNTALILTSKPYKAYALIAQKIYPAVVGGASIHASAIIDPSAKIADDCHIGAGVVVGRNAEIGAGCHIGANTVIGDGVTIGSGTTVGSNASFEFCFIGNDCQIHAGVRIGNRGFGFAMEAEGYIDVPQLGRVLIGNGVEIGANSTVDRGAGPDTIIGDGSKIDNLVQIGHNAQIGKQCVIVGQAGIAGSSVLEDYVVLGAQCGVNGHIRLGTGVQVAGQSGVMRNVEPGQAVAGTPAMPIKDFFRLCTLWQKQLKTKKGNENE</sequence>
<comment type="similarity">
    <text evidence="7">Belongs to the transferase hexapeptide repeat family. LpxD subfamily.</text>
</comment>
<evidence type="ECO:0000313" key="10">
    <source>
        <dbReference type="EMBL" id="MCZ4282032.1"/>
    </source>
</evidence>
<comment type="catalytic activity">
    <reaction evidence="7">
        <text>a UDP-3-O-[(3R)-3-hydroxyacyl]-alpha-D-glucosamine + a (3R)-hydroxyacyl-[ACP] = a UDP-2-N,3-O-bis[(3R)-3-hydroxyacyl]-alpha-D-glucosamine + holo-[ACP] + H(+)</text>
        <dbReference type="Rhea" id="RHEA:53836"/>
        <dbReference type="Rhea" id="RHEA-COMP:9685"/>
        <dbReference type="Rhea" id="RHEA-COMP:9945"/>
        <dbReference type="ChEBI" id="CHEBI:15378"/>
        <dbReference type="ChEBI" id="CHEBI:64479"/>
        <dbReference type="ChEBI" id="CHEBI:78827"/>
        <dbReference type="ChEBI" id="CHEBI:137740"/>
        <dbReference type="ChEBI" id="CHEBI:137748"/>
        <dbReference type="EC" id="2.3.1.191"/>
    </reaction>
</comment>
<dbReference type="NCBIfam" id="NF002060">
    <property type="entry name" value="PRK00892.1"/>
    <property type="match status" value="1"/>
</dbReference>
<evidence type="ECO:0000256" key="1">
    <source>
        <dbReference type="ARBA" id="ARBA00022516"/>
    </source>
</evidence>
<organism evidence="10 11">
    <name type="scientific">Kiloniella laminariae</name>
    <dbReference type="NCBI Taxonomy" id="454162"/>
    <lineage>
        <taxon>Bacteria</taxon>
        <taxon>Pseudomonadati</taxon>
        <taxon>Pseudomonadota</taxon>
        <taxon>Alphaproteobacteria</taxon>
        <taxon>Rhodospirillales</taxon>
        <taxon>Kiloniellaceae</taxon>
        <taxon>Kiloniella</taxon>
    </lineage>
</organism>
<keyword evidence="2 7" id="KW-0441">Lipid A biosynthesis</keyword>
<evidence type="ECO:0000256" key="6">
    <source>
        <dbReference type="ARBA" id="ARBA00023315"/>
    </source>
</evidence>
<dbReference type="InterPro" id="IPR007691">
    <property type="entry name" value="LpxD"/>
</dbReference>
<dbReference type="Gene3D" id="3.40.1390.10">
    <property type="entry name" value="MurE/MurF, N-terminal domain"/>
    <property type="match status" value="1"/>
</dbReference>
<keyword evidence="5 7" id="KW-0443">Lipid metabolism</keyword>
<dbReference type="InterPro" id="IPR001451">
    <property type="entry name" value="Hexapep"/>
</dbReference>
<comment type="pathway">
    <text evidence="7">Bacterial outer membrane biogenesis; LPS lipid A biosynthesis.</text>
</comment>
<evidence type="ECO:0000256" key="5">
    <source>
        <dbReference type="ARBA" id="ARBA00023098"/>
    </source>
</evidence>